<proteinExistence type="predicted"/>
<dbReference type="AlphaFoldDB" id="A0A380S829"/>
<reference evidence="2 3" key="1">
    <citation type="submission" date="2017-08" db="EMBL/GenBank/DDBJ databases">
        <authorList>
            <person name="de Groot N.N."/>
        </authorList>
    </citation>
    <scope>NUCLEOTIDE SEQUENCE [LARGE SCALE GENOMIC DNA]</scope>
    <source>
        <strain evidence="2 3">HM2</strain>
    </source>
</reference>
<feature type="chain" id="PRO_5016963121" evidence="1">
    <location>
        <begin position="19"/>
        <end position="255"/>
    </location>
</feature>
<organism evidence="2 3">
    <name type="scientific">Fibrobacter succinogenes</name>
    <name type="common">Bacteroides succinogenes</name>
    <dbReference type="NCBI Taxonomy" id="833"/>
    <lineage>
        <taxon>Bacteria</taxon>
        <taxon>Pseudomonadati</taxon>
        <taxon>Fibrobacterota</taxon>
        <taxon>Fibrobacteria</taxon>
        <taxon>Fibrobacterales</taxon>
        <taxon>Fibrobacteraceae</taxon>
        <taxon>Fibrobacter</taxon>
    </lineage>
</organism>
<gene>
    <name evidence="2" type="ORF">SAMN05661053_2587</name>
</gene>
<name>A0A380S829_FIBSU</name>
<evidence type="ECO:0000256" key="1">
    <source>
        <dbReference type="SAM" id="SignalP"/>
    </source>
</evidence>
<feature type="signal peptide" evidence="1">
    <location>
        <begin position="1"/>
        <end position="18"/>
    </location>
</feature>
<keyword evidence="1" id="KW-0732">Signal</keyword>
<sequence>MLKKIILGAALLASTSFATYSYFPVPEAMHGDAKLVADFDMQDKYKDLQLTLKGRFVPVQNLELTLSLPYMVFTKWDGEDTNGDGMKNLSFGARYQIIPTVAAFLDMTFPTGKDEINDDGFGFYFGGQYSQKFGNLDFGSELGLGFNTEGDDKVKGPMQLTIAAELDPIVSPIISPYVGASFKIALGDPKYDGHKNGDTSGDVGFFPYVGANFKITDMFSADLCALFGFGKDYLLHFYGNKKTPITLEASFNASF</sequence>
<dbReference type="SUPFAM" id="SSF56925">
    <property type="entry name" value="OMPA-like"/>
    <property type="match status" value="1"/>
</dbReference>
<dbReference type="EMBL" id="UHJL01000004">
    <property type="protein sequence ID" value="SUQ25793.1"/>
    <property type="molecule type" value="Genomic_DNA"/>
</dbReference>
<protein>
    <submittedName>
        <fullName evidence="2">MetA-pathway of phenol degradation</fullName>
    </submittedName>
</protein>
<evidence type="ECO:0000313" key="2">
    <source>
        <dbReference type="EMBL" id="SUQ25793.1"/>
    </source>
</evidence>
<evidence type="ECO:0000313" key="3">
    <source>
        <dbReference type="Proteomes" id="UP000255423"/>
    </source>
</evidence>
<dbReference type="InterPro" id="IPR011250">
    <property type="entry name" value="OMP/PagP_B-barrel"/>
</dbReference>
<dbReference type="Proteomes" id="UP000255423">
    <property type="component" value="Unassembled WGS sequence"/>
</dbReference>
<dbReference type="RefSeq" id="WP_088661230.1">
    <property type="nucleotide sequence ID" value="NZ_UHJL01000004.1"/>
</dbReference>
<accession>A0A380S829</accession>